<dbReference type="PANTHER" id="PTHR10794">
    <property type="entry name" value="ABHYDROLASE DOMAIN-CONTAINING PROTEIN"/>
    <property type="match status" value="1"/>
</dbReference>
<dbReference type="VEuPathDB" id="FungiDB:CC1G_04266"/>
<evidence type="ECO:0008006" key="5">
    <source>
        <dbReference type="Google" id="ProtNLM"/>
    </source>
</evidence>
<proteinExistence type="inferred from homology"/>
<dbReference type="HOGENOM" id="CLU_032487_1_1_1"/>
<dbReference type="GeneID" id="6009783"/>
<reference evidence="3 4" key="1">
    <citation type="journal article" date="2010" name="Proc. Natl. Acad. Sci. U.S.A.">
        <title>Insights into evolution of multicellular fungi from the assembled chromosomes of the mushroom Coprinopsis cinerea (Coprinus cinereus).</title>
        <authorList>
            <person name="Stajich J.E."/>
            <person name="Wilke S.K."/>
            <person name="Ahren D."/>
            <person name="Au C.H."/>
            <person name="Birren B.W."/>
            <person name="Borodovsky M."/>
            <person name="Burns C."/>
            <person name="Canback B."/>
            <person name="Casselton L.A."/>
            <person name="Cheng C.K."/>
            <person name="Deng J."/>
            <person name="Dietrich F.S."/>
            <person name="Fargo D.C."/>
            <person name="Farman M.L."/>
            <person name="Gathman A.C."/>
            <person name="Goldberg J."/>
            <person name="Guigo R."/>
            <person name="Hoegger P.J."/>
            <person name="Hooker J.B."/>
            <person name="Huggins A."/>
            <person name="James T.Y."/>
            <person name="Kamada T."/>
            <person name="Kilaru S."/>
            <person name="Kodira C."/>
            <person name="Kues U."/>
            <person name="Kupfer D."/>
            <person name="Kwan H.S."/>
            <person name="Lomsadze A."/>
            <person name="Li W."/>
            <person name="Lilly W.W."/>
            <person name="Ma L.J."/>
            <person name="Mackey A.J."/>
            <person name="Manning G."/>
            <person name="Martin F."/>
            <person name="Muraguchi H."/>
            <person name="Natvig D.O."/>
            <person name="Palmerini H."/>
            <person name="Ramesh M.A."/>
            <person name="Rehmeyer C.J."/>
            <person name="Roe B.A."/>
            <person name="Shenoy N."/>
            <person name="Stanke M."/>
            <person name="Ter-Hovhannisyan V."/>
            <person name="Tunlid A."/>
            <person name="Velagapudi R."/>
            <person name="Vision T.J."/>
            <person name="Zeng Q."/>
            <person name="Zolan M.E."/>
            <person name="Pukkila P.J."/>
        </authorList>
    </citation>
    <scope>NUCLEOTIDE SEQUENCE [LARGE SCALE GENOMIC DNA]</scope>
    <source>
        <strain evidence="4">Okayama-7 / 130 / ATCC MYA-4618 / FGSC 9003</strain>
    </source>
</reference>
<dbReference type="Proteomes" id="UP000001861">
    <property type="component" value="Unassembled WGS sequence"/>
</dbReference>
<dbReference type="OMA" id="MMTTSWG"/>
<dbReference type="AlphaFoldDB" id="A8NFH7"/>
<evidence type="ECO:0000256" key="2">
    <source>
        <dbReference type="SAM" id="MobiDB-lite"/>
    </source>
</evidence>
<dbReference type="GO" id="GO:0051793">
    <property type="term" value="P:medium-chain fatty acid catabolic process"/>
    <property type="evidence" value="ECO:0007669"/>
    <property type="project" value="TreeGrafter"/>
</dbReference>
<dbReference type="SUPFAM" id="SSF53474">
    <property type="entry name" value="alpha/beta-Hydrolases"/>
    <property type="match status" value="1"/>
</dbReference>
<sequence>MGAVLSTNLKASSSGSESNSVIHFPDQPTLLPVKNGDEEEVQHVPLRTLIETHCPSLFRPFKPLWYLFKCTLYCVFGDFSKHDRMGYLRRYIKTADGGTIGLDFAPVDQGSVPDDAPVIVVQHGLTGGSYEPYVRAVLSRACKPVSEGGLGYRAVVINFRGYILEKREKQLGCIQHVLSHALLPAVESKGKQSWLKNPTLEMFDECFTRIAGGPAPHFPFKNSEEYYIWGSSDHIVEHITVPFLAINADDDPVVRHVPMDGKGNGKVVMQLTKGGGHLGWFEAGDGRVERWTTQPVLEWLKVMGKVVHEHHHSSPKLYIDGEGWLCEEGRDHIRCKELEECHVVNGNGGETGILQGL</sequence>
<accession>A8NFH7</accession>
<protein>
    <recommendedName>
        <fullName evidence="5">AB hydrolase-1 domain-containing protein</fullName>
    </recommendedName>
</protein>
<dbReference type="InterPro" id="IPR050960">
    <property type="entry name" value="AB_hydrolase_4_sf"/>
</dbReference>
<dbReference type="PANTHER" id="PTHR10794:SF63">
    <property type="entry name" value="ALPHA_BETA HYDROLASE 1, ISOFORM A"/>
    <property type="match status" value="1"/>
</dbReference>
<dbReference type="GO" id="GO:0008126">
    <property type="term" value="F:acetylesterase activity"/>
    <property type="evidence" value="ECO:0007669"/>
    <property type="project" value="TreeGrafter"/>
</dbReference>
<dbReference type="eggNOG" id="KOG1838">
    <property type="taxonomic scope" value="Eukaryota"/>
</dbReference>
<dbReference type="GO" id="GO:0051792">
    <property type="term" value="P:medium-chain fatty acid biosynthetic process"/>
    <property type="evidence" value="ECO:0007669"/>
    <property type="project" value="TreeGrafter"/>
</dbReference>
<evidence type="ECO:0000313" key="4">
    <source>
        <dbReference type="Proteomes" id="UP000001861"/>
    </source>
</evidence>
<keyword evidence="4" id="KW-1185">Reference proteome</keyword>
<dbReference type="OrthoDB" id="5954035at2759"/>
<comment type="similarity">
    <text evidence="1">Belongs to the AB hydrolase superfamily. AB hydrolase 4 family.</text>
</comment>
<evidence type="ECO:0000313" key="3">
    <source>
        <dbReference type="EMBL" id="EAU88560.2"/>
    </source>
</evidence>
<dbReference type="InParanoid" id="A8NFH7"/>
<gene>
    <name evidence="3" type="ORF">CC1G_04266</name>
</gene>
<feature type="region of interest" description="Disordered" evidence="2">
    <location>
        <begin position="1"/>
        <end position="20"/>
    </location>
</feature>
<evidence type="ECO:0000256" key="1">
    <source>
        <dbReference type="ARBA" id="ARBA00010884"/>
    </source>
</evidence>
<dbReference type="RefSeq" id="XP_001833287.2">
    <property type="nucleotide sequence ID" value="XM_001833235.2"/>
</dbReference>
<dbReference type="GO" id="GO:0047372">
    <property type="term" value="F:monoacylglycerol lipase activity"/>
    <property type="evidence" value="ECO:0007669"/>
    <property type="project" value="TreeGrafter"/>
</dbReference>
<dbReference type="STRING" id="240176.A8NFH7"/>
<comment type="caution">
    <text evidence="3">The sequence shown here is derived from an EMBL/GenBank/DDBJ whole genome shotgun (WGS) entry which is preliminary data.</text>
</comment>
<dbReference type="EMBL" id="AACS02000002">
    <property type="protein sequence ID" value="EAU88560.2"/>
    <property type="molecule type" value="Genomic_DNA"/>
</dbReference>
<dbReference type="InterPro" id="IPR029058">
    <property type="entry name" value="AB_hydrolase_fold"/>
</dbReference>
<dbReference type="KEGG" id="cci:CC1G_04266"/>
<name>A8NFH7_COPC7</name>
<organism evidence="3 4">
    <name type="scientific">Coprinopsis cinerea (strain Okayama-7 / 130 / ATCC MYA-4618 / FGSC 9003)</name>
    <name type="common">Inky cap fungus</name>
    <name type="synonym">Hormographiella aspergillata</name>
    <dbReference type="NCBI Taxonomy" id="240176"/>
    <lineage>
        <taxon>Eukaryota</taxon>
        <taxon>Fungi</taxon>
        <taxon>Dikarya</taxon>
        <taxon>Basidiomycota</taxon>
        <taxon>Agaricomycotina</taxon>
        <taxon>Agaricomycetes</taxon>
        <taxon>Agaricomycetidae</taxon>
        <taxon>Agaricales</taxon>
        <taxon>Agaricineae</taxon>
        <taxon>Psathyrellaceae</taxon>
        <taxon>Coprinopsis</taxon>
    </lineage>
</organism>